<evidence type="ECO:0000313" key="3">
    <source>
        <dbReference type="Proteomes" id="UP000226192"/>
    </source>
</evidence>
<sequence>MEMPADDAAPDQPAEHQREHPSSIGLSREVTQLRANISRADFSDEKALQILRRTYRRSLRRRIEAGRFSADHILASLNPLDAQSKRCFASAQQGNRLVAMIRRTLLSAMGDAHEQDPAVISPTLWLLLAERICSAAGSNQDVSLFYRLTQVMPALLRAQISRQLISSLARAFVTAQASRHGIFSHWLLAAATFSKALQNLTALQCHELDQDMHEFFSHRGGGTEMEYRLRFSWMTVKAHDGRATTECFSETYKKMMGPDFSLNSLHLWQILMARLVATEAIDEAQYKARLETEYSFVNQRWTDLVVALMESKNPDSGLTELCRCLVTMDEFDTVGQALTSPPPASLRMDAVQALATACNDHREAIKLYEAVFAKMSASNMPHPWAWTIWAKYVEDMILDAQVNSPLVWKLINMGRRPPLDTDAEKAAQEVAAKMQLLDRMGQRFTQSPHLSDRQVLRNLQRCIKHQRVLSGRPTPCILDMLIDMMALDLCKGQTGRSARLNWLMDLIAETRGPQEAKKVGEALQMVANCPIAAGR</sequence>
<keyword evidence="3" id="KW-1185">Reference proteome</keyword>
<accession>A0A2C5XIC9</accession>
<organism evidence="2 3">
    <name type="scientific">Ophiocordyceps australis</name>
    <dbReference type="NCBI Taxonomy" id="1399860"/>
    <lineage>
        <taxon>Eukaryota</taxon>
        <taxon>Fungi</taxon>
        <taxon>Dikarya</taxon>
        <taxon>Ascomycota</taxon>
        <taxon>Pezizomycotina</taxon>
        <taxon>Sordariomycetes</taxon>
        <taxon>Hypocreomycetidae</taxon>
        <taxon>Hypocreales</taxon>
        <taxon>Ophiocordycipitaceae</taxon>
        <taxon>Ophiocordyceps</taxon>
    </lineage>
</organism>
<evidence type="ECO:0000313" key="2">
    <source>
        <dbReference type="EMBL" id="PHH63718.1"/>
    </source>
</evidence>
<reference evidence="2 3" key="1">
    <citation type="submission" date="2017-06" db="EMBL/GenBank/DDBJ databases">
        <title>Ant-infecting Ophiocordyceps genomes reveal a high diversity of potential behavioral manipulation genes and a possible major role for enterotoxins.</title>
        <authorList>
            <person name="De Bekker C."/>
            <person name="Evans H.C."/>
            <person name="Brachmann A."/>
            <person name="Hughes D.P."/>
        </authorList>
    </citation>
    <scope>NUCLEOTIDE SEQUENCE [LARGE SCALE GENOMIC DNA]</scope>
    <source>
        <strain evidence="2 3">Map64</strain>
    </source>
</reference>
<proteinExistence type="predicted"/>
<protein>
    <submittedName>
        <fullName evidence="2">Uncharacterized protein</fullName>
    </submittedName>
</protein>
<name>A0A2C5XIC9_9HYPO</name>
<feature type="region of interest" description="Disordered" evidence="1">
    <location>
        <begin position="1"/>
        <end position="26"/>
    </location>
</feature>
<gene>
    <name evidence="2" type="ORF">CDD81_5590</name>
</gene>
<dbReference type="STRING" id="1399860.A0A2C5XIC9"/>
<dbReference type="OrthoDB" id="5428038at2759"/>
<comment type="caution">
    <text evidence="2">The sequence shown here is derived from an EMBL/GenBank/DDBJ whole genome shotgun (WGS) entry which is preliminary data.</text>
</comment>
<dbReference type="Proteomes" id="UP000226192">
    <property type="component" value="Unassembled WGS sequence"/>
</dbReference>
<dbReference type="AlphaFoldDB" id="A0A2C5XIC9"/>
<dbReference type="EMBL" id="NJET01000044">
    <property type="protein sequence ID" value="PHH63718.1"/>
    <property type="molecule type" value="Genomic_DNA"/>
</dbReference>
<evidence type="ECO:0000256" key="1">
    <source>
        <dbReference type="SAM" id="MobiDB-lite"/>
    </source>
</evidence>